<comment type="caution">
    <text evidence="5">The sequence shown here is derived from an EMBL/GenBank/DDBJ whole genome shotgun (WGS) entry which is preliminary data.</text>
</comment>
<proteinExistence type="predicted"/>
<protein>
    <recommendedName>
        <fullName evidence="4">Heparan-alpha-glucosaminide N-acetyltransferase catalytic domain-containing protein</fullName>
    </recommendedName>
</protein>
<feature type="transmembrane region" description="Helical" evidence="2">
    <location>
        <begin position="641"/>
        <end position="658"/>
    </location>
</feature>
<dbReference type="EMBL" id="CAXITT010000467">
    <property type="protein sequence ID" value="CAL1542043.1"/>
    <property type="molecule type" value="Genomic_DNA"/>
</dbReference>
<feature type="transmembrane region" description="Helical" evidence="2">
    <location>
        <begin position="543"/>
        <end position="566"/>
    </location>
</feature>
<dbReference type="PANTHER" id="PTHR31061">
    <property type="entry name" value="LD22376P"/>
    <property type="match status" value="1"/>
</dbReference>
<gene>
    <name evidence="5" type="ORF">GSLYS_00015649001</name>
</gene>
<feature type="transmembrane region" description="Helical" evidence="2">
    <location>
        <begin position="389"/>
        <end position="407"/>
    </location>
</feature>
<feature type="signal peptide" evidence="3">
    <location>
        <begin position="1"/>
        <end position="23"/>
    </location>
</feature>
<evidence type="ECO:0000313" key="5">
    <source>
        <dbReference type="EMBL" id="CAL1542043.1"/>
    </source>
</evidence>
<evidence type="ECO:0000256" key="3">
    <source>
        <dbReference type="SAM" id="SignalP"/>
    </source>
</evidence>
<dbReference type="Proteomes" id="UP001497497">
    <property type="component" value="Unassembled WGS sequence"/>
</dbReference>
<dbReference type="PANTHER" id="PTHR31061:SF24">
    <property type="entry name" value="LD22376P"/>
    <property type="match status" value="1"/>
</dbReference>
<reference evidence="5 6" key="1">
    <citation type="submission" date="2024-04" db="EMBL/GenBank/DDBJ databases">
        <authorList>
            <consortium name="Genoscope - CEA"/>
            <person name="William W."/>
        </authorList>
    </citation>
    <scope>NUCLEOTIDE SEQUENCE [LARGE SCALE GENOMIC DNA]</scope>
</reference>
<feature type="transmembrane region" description="Helical" evidence="2">
    <location>
        <begin position="611"/>
        <end position="629"/>
    </location>
</feature>
<feature type="transmembrane region" description="Helical" evidence="2">
    <location>
        <begin position="236"/>
        <end position="254"/>
    </location>
</feature>
<dbReference type="InterPro" id="IPR012429">
    <property type="entry name" value="HGSNAT_cat"/>
</dbReference>
<sequence length="702" mass="77973">MVVLPITTAAILAILLAVSQTSAAPGDALNFTLAANDSILVTTSRPSPTHTSATTTGAASPATTTSAATTTALTTDFEEAEDVEVESVPYSDDPIMDYIRGYNEAVTYVSDPEEMEDADAPTKPELELDKAWLTINTTVSFAIEVWAQSDQCYKCDLMHITNVQGNSVKSLLVNTTFGTDLRLVRVHPGGNPEQLCGFQKSFLETGDYWIFLDYPPHGEESSCKLILANDPKIAELPILFVLIGLLSVAILYVAGRRAYSYFRRAAAHRHDSMDVTSDNDGGDALRMGNGSGGKDADAEEGSKSDVEEPAKKQRLKSLDTFRGLTLILMIFVNYGGGNYWFFEHSPWNGIYVADLVFPWFVFIMGVSMNFSFKSMFRQGLSVPRMIWKIVWRAAKLFAIGFMLGTHYDAADMENVRVLGVLQRLALTYLISALIHFACSRKFDSHQDKKWAVVRDLILYIPEWLANLALLTIHLGLVYGLPVPGCPTGYVGPGGLSEGGRHANCTGGATRYVDSILLGEHHMYKWPTPQVLYQTTLPFDPEGFLATLNCVFLCFLGIQCGRIILIYQTHKERLVRFVIWAILLGALGAFFTKCSQDEGWIPANKNIWSLSYSLITASFGFVLLSALYTVTDIVGIWDGQPFIYPGMNSIVIYCCHGIFHNQFPINWVVGQQHWKLLLRHVWGTAVWVIVSYWLFLKKIFIAL</sequence>
<dbReference type="AlphaFoldDB" id="A0AAV2I9B9"/>
<feature type="chain" id="PRO_5043819440" description="Heparan-alpha-glucosaminide N-acetyltransferase catalytic domain-containing protein" evidence="3">
    <location>
        <begin position="24"/>
        <end position="702"/>
    </location>
</feature>
<keyword evidence="2" id="KW-0472">Membrane</keyword>
<organism evidence="5 6">
    <name type="scientific">Lymnaea stagnalis</name>
    <name type="common">Great pond snail</name>
    <name type="synonym">Helix stagnalis</name>
    <dbReference type="NCBI Taxonomy" id="6523"/>
    <lineage>
        <taxon>Eukaryota</taxon>
        <taxon>Metazoa</taxon>
        <taxon>Spiralia</taxon>
        <taxon>Lophotrochozoa</taxon>
        <taxon>Mollusca</taxon>
        <taxon>Gastropoda</taxon>
        <taxon>Heterobranchia</taxon>
        <taxon>Euthyneura</taxon>
        <taxon>Panpulmonata</taxon>
        <taxon>Hygrophila</taxon>
        <taxon>Lymnaeoidea</taxon>
        <taxon>Lymnaeidae</taxon>
        <taxon>Lymnaea</taxon>
    </lineage>
</organism>
<keyword evidence="6" id="KW-1185">Reference proteome</keyword>
<evidence type="ECO:0000256" key="2">
    <source>
        <dbReference type="SAM" id="Phobius"/>
    </source>
</evidence>
<accession>A0AAV2I9B9</accession>
<feature type="compositionally biased region" description="Basic and acidic residues" evidence="1">
    <location>
        <begin position="294"/>
        <end position="311"/>
    </location>
</feature>
<evidence type="ECO:0000259" key="4">
    <source>
        <dbReference type="Pfam" id="PF07786"/>
    </source>
</evidence>
<feature type="transmembrane region" description="Helical" evidence="2">
    <location>
        <begin position="321"/>
        <end position="342"/>
    </location>
</feature>
<keyword evidence="3" id="KW-0732">Signal</keyword>
<feature type="transmembrane region" description="Helical" evidence="2">
    <location>
        <begin position="678"/>
        <end position="695"/>
    </location>
</feature>
<keyword evidence="2" id="KW-0812">Transmembrane</keyword>
<evidence type="ECO:0000256" key="1">
    <source>
        <dbReference type="SAM" id="MobiDB-lite"/>
    </source>
</evidence>
<feature type="region of interest" description="Disordered" evidence="1">
    <location>
        <begin position="272"/>
        <end position="311"/>
    </location>
</feature>
<feature type="domain" description="Heparan-alpha-glucosaminide N-acetyltransferase catalytic" evidence="4">
    <location>
        <begin position="314"/>
        <end position="434"/>
    </location>
</feature>
<keyword evidence="2" id="KW-1133">Transmembrane helix</keyword>
<dbReference type="Pfam" id="PF07786">
    <property type="entry name" value="HGSNAT_cat"/>
    <property type="match status" value="1"/>
</dbReference>
<feature type="transmembrane region" description="Helical" evidence="2">
    <location>
        <begin position="348"/>
        <end position="368"/>
    </location>
</feature>
<name>A0AAV2I9B9_LYMST</name>
<feature type="region of interest" description="Disordered" evidence="1">
    <location>
        <begin position="44"/>
        <end position="66"/>
    </location>
</feature>
<feature type="transmembrane region" description="Helical" evidence="2">
    <location>
        <begin position="419"/>
        <end position="438"/>
    </location>
</feature>
<evidence type="ECO:0000313" key="6">
    <source>
        <dbReference type="Proteomes" id="UP001497497"/>
    </source>
</evidence>
<feature type="transmembrane region" description="Helical" evidence="2">
    <location>
        <begin position="573"/>
        <end position="591"/>
    </location>
</feature>
<feature type="transmembrane region" description="Helical" evidence="2">
    <location>
        <begin position="459"/>
        <end position="480"/>
    </location>
</feature>